<feature type="transmembrane region" description="Helical" evidence="6">
    <location>
        <begin position="12"/>
        <end position="32"/>
    </location>
</feature>
<dbReference type="Pfam" id="PF07963">
    <property type="entry name" value="N_methyl"/>
    <property type="match status" value="1"/>
</dbReference>
<evidence type="ECO:0000313" key="8">
    <source>
        <dbReference type="Proteomes" id="UP000092714"/>
    </source>
</evidence>
<evidence type="ECO:0000256" key="1">
    <source>
        <dbReference type="ARBA" id="ARBA00004167"/>
    </source>
</evidence>
<evidence type="ECO:0000313" key="7">
    <source>
        <dbReference type="EMBL" id="OBY09734.1"/>
    </source>
</evidence>
<dbReference type="Proteomes" id="UP000092714">
    <property type="component" value="Unassembled WGS sequence"/>
</dbReference>
<evidence type="ECO:0000256" key="5">
    <source>
        <dbReference type="ARBA" id="ARBA00023136"/>
    </source>
</evidence>
<evidence type="ECO:0008006" key="9">
    <source>
        <dbReference type="Google" id="ProtNLM"/>
    </source>
</evidence>
<organism evidence="7 8">
    <name type="scientific">Clostridium paraputrificum</name>
    <dbReference type="NCBI Taxonomy" id="29363"/>
    <lineage>
        <taxon>Bacteria</taxon>
        <taxon>Bacillati</taxon>
        <taxon>Bacillota</taxon>
        <taxon>Clostridia</taxon>
        <taxon>Eubacteriales</taxon>
        <taxon>Clostridiaceae</taxon>
        <taxon>Clostridium</taxon>
    </lineage>
</organism>
<dbReference type="NCBIfam" id="TIGR02532">
    <property type="entry name" value="IV_pilin_GFxxxE"/>
    <property type="match status" value="1"/>
</dbReference>
<keyword evidence="3 6" id="KW-0812">Transmembrane</keyword>
<comment type="subcellular location">
    <subcellularLocation>
        <location evidence="1">Membrane</location>
        <topology evidence="1">Single-pass membrane protein</topology>
    </subcellularLocation>
</comment>
<keyword evidence="2" id="KW-0488">Methylation</keyword>
<dbReference type="InterPro" id="IPR045584">
    <property type="entry name" value="Pilin-like"/>
</dbReference>
<comment type="caution">
    <text evidence="7">The sequence shown here is derived from an EMBL/GenBank/DDBJ whole genome shotgun (WGS) entry which is preliminary data.</text>
</comment>
<sequence length="133" mass="14396">MNELAKKKKKGFTLIELIAVIAIIGILAAVLVPRIVGYMNDANDAKTITQARNVRMAYETMISKDPDVFGADTADDVTVQDVVDEYDSPTDTSINWEDYTSLEAEDYDRLDTGVSMTALKAATASGDPSSIAN</sequence>
<keyword evidence="8" id="KW-1185">Reference proteome</keyword>
<dbReference type="EMBL" id="MAPZ01000026">
    <property type="protein sequence ID" value="OBY09734.1"/>
    <property type="molecule type" value="Genomic_DNA"/>
</dbReference>
<dbReference type="GO" id="GO:0016020">
    <property type="term" value="C:membrane"/>
    <property type="evidence" value="ECO:0007669"/>
    <property type="project" value="UniProtKB-SubCell"/>
</dbReference>
<keyword evidence="4 6" id="KW-1133">Transmembrane helix</keyword>
<reference evidence="7 8" key="1">
    <citation type="submission" date="2016-06" db="EMBL/GenBank/DDBJ databases">
        <authorList>
            <person name="Kjaerup R.B."/>
            <person name="Dalgaard T.S."/>
            <person name="Juul-Madsen H.R."/>
        </authorList>
    </citation>
    <scope>NUCLEOTIDE SEQUENCE [LARGE SCALE GENOMIC DNA]</scope>
    <source>
        <strain evidence="7 8">373-A1</strain>
    </source>
</reference>
<accession>A0A1B8RLZ8</accession>
<dbReference type="Gene3D" id="3.30.700.10">
    <property type="entry name" value="Glycoprotein, Type 4 Pilin"/>
    <property type="match status" value="1"/>
</dbReference>
<dbReference type="InterPro" id="IPR012902">
    <property type="entry name" value="N_methyl_site"/>
</dbReference>
<dbReference type="PANTHER" id="PTHR30093">
    <property type="entry name" value="GENERAL SECRETION PATHWAY PROTEIN G"/>
    <property type="match status" value="1"/>
</dbReference>
<name>A0A1B8RLZ8_9CLOT</name>
<dbReference type="RefSeq" id="WP_053089707.1">
    <property type="nucleotide sequence ID" value="NZ_CABJAZ010000008.1"/>
</dbReference>
<dbReference type="PROSITE" id="PS00409">
    <property type="entry name" value="PROKAR_NTER_METHYL"/>
    <property type="match status" value="1"/>
</dbReference>
<protein>
    <recommendedName>
        <fullName evidence="9">Prepilin-type N-terminal cleavage/methylation domain-containing protein</fullName>
    </recommendedName>
</protein>
<dbReference type="PANTHER" id="PTHR30093:SF44">
    <property type="entry name" value="TYPE II SECRETION SYSTEM CORE PROTEIN G"/>
    <property type="match status" value="1"/>
</dbReference>
<keyword evidence="5 6" id="KW-0472">Membrane</keyword>
<gene>
    <name evidence="7" type="ORF">CP373A1_13775</name>
</gene>
<dbReference type="AlphaFoldDB" id="A0A1B8RLZ8"/>
<dbReference type="SUPFAM" id="SSF54523">
    <property type="entry name" value="Pili subunits"/>
    <property type="match status" value="1"/>
</dbReference>
<proteinExistence type="predicted"/>
<evidence type="ECO:0000256" key="2">
    <source>
        <dbReference type="ARBA" id="ARBA00022481"/>
    </source>
</evidence>
<evidence type="ECO:0000256" key="6">
    <source>
        <dbReference type="SAM" id="Phobius"/>
    </source>
</evidence>
<evidence type="ECO:0000256" key="3">
    <source>
        <dbReference type="ARBA" id="ARBA00022692"/>
    </source>
</evidence>
<evidence type="ECO:0000256" key="4">
    <source>
        <dbReference type="ARBA" id="ARBA00022989"/>
    </source>
</evidence>